<dbReference type="EMBL" id="CP063196">
    <property type="protein sequence ID" value="UOE21050.1"/>
    <property type="molecule type" value="Genomic_DNA"/>
</dbReference>
<protein>
    <submittedName>
        <fullName evidence="1">Uncharacterized protein</fullName>
    </submittedName>
</protein>
<keyword evidence="2" id="KW-1185">Reference proteome</keyword>
<accession>A0A399G8L9</accession>
<name>A0A399G8L9_9ACTN</name>
<dbReference type="Proteomes" id="UP000265719">
    <property type="component" value="Chromosome"/>
</dbReference>
<sequence>MGGVLAGCVFGSPVTCARRAAFPVAVLLSEAATRVTRDVNPLPETAPVEICLAVVVAALAGRGLYGRVLSLLLAVPLAALGWFALRLGGFGV</sequence>
<reference evidence="1" key="1">
    <citation type="submission" date="2020-10" db="EMBL/GenBank/DDBJ databases">
        <title>De novo genome project of the cellulose decomposer Thermobifida halotolerans type strain.</title>
        <authorList>
            <person name="Nagy I."/>
            <person name="Horvath B."/>
            <person name="Kukolya J."/>
            <person name="Nagy I."/>
            <person name="Orsini M."/>
        </authorList>
    </citation>
    <scope>NUCLEOTIDE SEQUENCE</scope>
    <source>
        <strain evidence="1">DSM 44931</strain>
    </source>
</reference>
<gene>
    <name evidence="1" type="ORF">NI17_007850</name>
</gene>
<evidence type="ECO:0000313" key="2">
    <source>
        <dbReference type="Proteomes" id="UP000265719"/>
    </source>
</evidence>
<evidence type="ECO:0000313" key="1">
    <source>
        <dbReference type="EMBL" id="UOE21050.1"/>
    </source>
</evidence>
<organism evidence="1 2">
    <name type="scientific">Thermobifida halotolerans</name>
    <dbReference type="NCBI Taxonomy" id="483545"/>
    <lineage>
        <taxon>Bacteria</taxon>
        <taxon>Bacillati</taxon>
        <taxon>Actinomycetota</taxon>
        <taxon>Actinomycetes</taxon>
        <taxon>Streptosporangiales</taxon>
        <taxon>Nocardiopsidaceae</taxon>
        <taxon>Thermobifida</taxon>
    </lineage>
</organism>
<dbReference type="AlphaFoldDB" id="A0A399G8L9"/>
<dbReference type="RefSeq" id="WP_119267613.1">
    <property type="nucleotide sequence ID" value="NZ_CP063196.1"/>
</dbReference>
<dbReference type="KEGG" id="thao:NI17_007850"/>
<proteinExistence type="predicted"/>